<protein>
    <submittedName>
        <fullName evidence="1">Uncharacterized protein</fullName>
    </submittedName>
</protein>
<reference evidence="1" key="1">
    <citation type="journal article" date="2007" name="PLoS ONE">
        <title>The first genome sequence of an elite grapevine cultivar (Pinot noir Vitis vinifera L.): coping with a highly heterozygous genome.</title>
        <authorList>
            <person name="Velasco R."/>
            <person name="Zharkikh A."/>
            <person name="Troggio M."/>
            <person name="Cartwright D.A."/>
            <person name="Cestaro A."/>
            <person name="Pruss D."/>
            <person name="Pindo M."/>
            <person name="FitzGerald L.M."/>
            <person name="Vezzulli S."/>
            <person name="Reid J."/>
            <person name="Malacarne G."/>
            <person name="Iliev D."/>
            <person name="Coppola G."/>
            <person name="Wardell B."/>
            <person name="Micheletti D."/>
            <person name="Macalma T."/>
            <person name="Facci M."/>
            <person name="Mitchell J.T."/>
            <person name="Perazzolli M."/>
            <person name="Eldredge G."/>
            <person name="Gatto P."/>
            <person name="Oyzerski R."/>
            <person name="Moretto M."/>
            <person name="Gutin N."/>
            <person name="Stefanini M."/>
            <person name="Chen Y."/>
            <person name="Segala C."/>
            <person name="Davenport C."/>
            <person name="Dematte L."/>
            <person name="Mraz A."/>
            <person name="Battilana J."/>
            <person name="Stormo K."/>
            <person name="Costa F."/>
            <person name="Tao Q."/>
            <person name="Si-Ammour A."/>
            <person name="Harkins T."/>
            <person name="Lackey A."/>
            <person name="Perbost C."/>
            <person name="Taillon B."/>
            <person name="Stella A."/>
            <person name="Solovyev V."/>
            <person name="Fawcett J.A."/>
            <person name="Sterck L."/>
            <person name="Vandepoele K."/>
            <person name="Grando S.M."/>
            <person name="Toppo S."/>
            <person name="Moser C."/>
            <person name="Lanchbury J."/>
            <person name="Bogden R."/>
            <person name="Skolnick M."/>
            <person name="Sgaramella V."/>
            <person name="Bhatnagar S.K."/>
            <person name="Fontana P."/>
            <person name="Gutin A."/>
            <person name="Van de Peer Y."/>
            <person name="Salamini F."/>
            <person name="Viola R."/>
        </authorList>
    </citation>
    <scope>NUCLEOTIDE SEQUENCE</scope>
</reference>
<sequence length="125" mass="14180">MGAALGRCDASLGIVKESVVRTLFWHLCRKRTETPFWRHSSTVQFGRHYGVVPTPETLFQAFKRMSFRHHFGAVQAPFHADKTAWRCWNDDSSGNAICKSRCRAILSCRHCAAADDVGRLLRRCG</sequence>
<dbReference type="EMBL" id="AM435764">
    <property type="protein sequence ID" value="CAN73801.1"/>
    <property type="molecule type" value="Genomic_DNA"/>
</dbReference>
<dbReference type="AlphaFoldDB" id="A5AU77"/>
<gene>
    <name evidence="1" type="ORF">VITISV_001400</name>
</gene>
<evidence type="ECO:0000313" key="1">
    <source>
        <dbReference type="EMBL" id="CAN73801.1"/>
    </source>
</evidence>
<proteinExistence type="predicted"/>
<name>A5AU77_VITVI</name>
<accession>A5AU77</accession>
<organism evidence="1">
    <name type="scientific">Vitis vinifera</name>
    <name type="common">Grape</name>
    <dbReference type="NCBI Taxonomy" id="29760"/>
    <lineage>
        <taxon>Eukaryota</taxon>
        <taxon>Viridiplantae</taxon>
        <taxon>Streptophyta</taxon>
        <taxon>Embryophyta</taxon>
        <taxon>Tracheophyta</taxon>
        <taxon>Spermatophyta</taxon>
        <taxon>Magnoliopsida</taxon>
        <taxon>eudicotyledons</taxon>
        <taxon>Gunneridae</taxon>
        <taxon>Pentapetalae</taxon>
        <taxon>rosids</taxon>
        <taxon>Vitales</taxon>
        <taxon>Vitaceae</taxon>
        <taxon>Viteae</taxon>
        <taxon>Vitis</taxon>
    </lineage>
</organism>